<accession>A0A815ZAC4</accession>
<sequence>MTSINKFEDKNRTSSQQNPEYLWIAGQCEHRTTFQPSALLDTNEF</sequence>
<name>A0A815ZAC4_9BILA</name>
<dbReference type="EMBL" id="CAJNOU010018745">
    <property type="protein sequence ID" value="CAF1580961.1"/>
    <property type="molecule type" value="Genomic_DNA"/>
</dbReference>
<evidence type="ECO:0000313" key="1">
    <source>
        <dbReference type="EMBL" id="CAF1580961.1"/>
    </source>
</evidence>
<proteinExistence type="predicted"/>
<comment type="caution">
    <text evidence="1">The sequence shown here is derived from an EMBL/GenBank/DDBJ whole genome shotgun (WGS) entry which is preliminary data.</text>
</comment>
<protein>
    <submittedName>
        <fullName evidence="1">Uncharacterized protein</fullName>
    </submittedName>
</protein>
<dbReference type="Proteomes" id="UP000663889">
    <property type="component" value="Unassembled WGS sequence"/>
</dbReference>
<organism evidence="1 2">
    <name type="scientific">Rotaria sordida</name>
    <dbReference type="NCBI Taxonomy" id="392033"/>
    <lineage>
        <taxon>Eukaryota</taxon>
        <taxon>Metazoa</taxon>
        <taxon>Spiralia</taxon>
        <taxon>Gnathifera</taxon>
        <taxon>Rotifera</taxon>
        <taxon>Eurotatoria</taxon>
        <taxon>Bdelloidea</taxon>
        <taxon>Philodinida</taxon>
        <taxon>Philodinidae</taxon>
        <taxon>Rotaria</taxon>
    </lineage>
</organism>
<evidence type="ECO:0000313" key="2">
    <source>
        <dbReference type="Proteomes" id="UP000663889"/>
    </source>
</evidence>
<reference evidence="1" key="1">
    <citation type="submission" date="2021-02" db="EMBL/GenBank/DDBJ databases">
        <authorList>
            <person name="Nowell W R."/>
        </authorList>
    </citation>
    <scope>NUCLEOTIDE SEQUENCE</scope>
</reference>
<gene>
    <name evidence="1" type="ORF">SEV965_LOCUS39882</name>
</gene>
<feature type="non-terminal residue" evidence="1">
    <location>
        <position position="45"/>
    </location>
</feature>
<dbReference type="AlphaFoldDB" id="A0A815ZAC4"/>